<evidence type="ECO:0000256" key="2">
    <source>
        <dbReference type="ARBA" id="ARBA00023125"/>
    </source>
</evidence>
<dbReference type="InterPro" id="IPR001845">
    <property type="entry name" value="HTH_ArsR_DNA-bd_dom"/>
</dbReference>
<dbReference type="NCBIfam" id="NF033788">
    <property type="entry name" value="HTH_metalloreg"/>
    <property type="match status" value="1"/>
</dbReference>
<dbReference type="InterPro" id="IPR036388">
    <property type="entry name" value="WH-like_DNA-bd_sf"/>
</dbReference>
<dbReference type="EMBL" id="JBHRXJ010000025">
    <property type="protein sequence ID" value="MFC3530409.1"/>
    <property type="molecule type" value="Genomic_DNA"/>
</dbReference>
<dbReference type="PANTHER" id="PTHR43132">
    <property type="entry name" value="ARSENICAL RESISTANCE OPERON REPRESSOR ARSR-RELATED"/>
    <property type="match status" value="1"/>
</dbReference>
<dbReference type="CDD" id="cd00090">
    <property type="entry name" value="HTH_ARSR"/>
    <property type="match status" value="1"/>
</dbReference>
<evidence type="ECO:0000313" key="5">
    <source>
        <dbReference type="EMBL" id="MFC3530409.1"/>
    </source>
</evidence>
<keyword evidence="3" id="KW-0804">Transcription</keyword>
<sequence>MDVDARKTWRASISMNIETASRQLDALGNATRLRIYRTLVRDGESGAPVGRVQDTLGLPASTLSHHLKKLLDVGLIRQERSGNTLHCHAEYPAMKALVGFLVDECCADEAASGK</sequence>
<accession>A0ABV7R7T1</accession>
<dbReference type="Proteomes" id="UP001595721">
    <property type="component" value="Unassembled WGS sequence"/>
</dbReference>
<dbReference type="Pfam" id="PF12840">
    <property type="entry name" value="HTH_20"/>
    <property type="match status" value="1"/>
</dbReference>
<dbReference type="Gene3D" id="1.10.10.10">
    <property type="entry name" value="Winged helix-like DNA-binding domain superfamily/Winged helix DNA-binding domain"/>
    <property type="match status" value="1"/>
</dbReference>
<dbReference type="PROSITE" id="PS50987">
    <property type="entry name" value="HTH_ARSR_2"/>
    <property type="match status" value="1"/>
</dbReference>
<evidence type="ECO:0000256" key="1">
    <source>
        <dbReference type="ARBA" id="ARBA00023015"/>
    </source>
</evidence>
<dbReference type="InterPro" id="IPR036390">
    <property type="entry name" value="WH_DNA-bd_sf"/>
</dbReference>
<comment type="caution">
    <text evidence="5">The sequence shown here is derived from an EMBL/GenBank/DDBJ whole genome shotgun (WGS) entry which is preliminary data.</text>
</comment>
<dbReference type="InterPro" id="IPR051011">
    <property type="entry name" value="Metal_resp_trans_reg"/>
</dbReference>
<gene>
    <name evidence="5" type="ORF">ACFOMH_19755</name>
</gene>
<keyword evidence="2" id="KW-0238">DNA-binding</keyword>
<dbReference type="RefSeq" id="WP_377746620.1">
    <property type="nucleotide sequence ID" value="NZ_JBHRXJ010000025.1"/>
</dbReference>
<evidence type="ECO:0000259" key="4">
    <source>
        <dbReference type="PROSITE" id="PS50987"/>
    </source>
</evidence>
<keyword evidence="6" id="KW-1185">Reference proteome</keyword>
<dbReference type="SUPFAM" id="SSF46785">
    <property type="entry name" value="Winged helix' DNA-binding domain"/>
    <property type="match status" value="1"/>
</dbReference>
<name>A0ABV7R7T1_9RHOB</name>
<proteinExistence type="predicted"/>
<evidence type="ECO:0000256" key="3">
    <source>
        <dbReference type="ARBA" id="ARBA00023163"/>
    </source>
</evidence>
<dbReference type="PANTHER" id="PTHR43132:SF2">
    <property type="entry name" value="ARSENICAL RESISTANCE OPERON REPRESSOR ARSR-RELATED"/>
    <property type="match status" value="1"/>
</dbReference>
<dbReference type="PRINTS" id="PR00778">
    <property type="entry name" value="HTHARSR"/>
</dbReference>
<dbReference type="SMART" id="SM00418">
    <property type="entry name" value="HTH_ARSR"/>
    <property type="match status" value="1"/>
</dbReference>
<feature type="domain" description="HTH arsR-type" evidence="4">
    <location>
        <begin position="12"/>
        <end position="109"/>
    </location>
</feature>
<protein>
    <submittedName>
        <fullName evidence="5">ArsR/SmtB family transcription factor</fullName>
    </submittedName>
</protein>
<organism evidence="5 6">
    <name type="scientific">Paracoccus mangrovi</name>
    <dbReference type="NCBI Taxonomy" id="1715645"/>
    <lineage>
        <taxon>Bacteria</taxon>
        <taxon>Pseudomonadati</taxon>
        <taxon>Pseudomonadota</taxon>
        <taxon>Alphaproteobacteria</taxon>
        <taxon>Rhodobacterales</taxon>
        <taxon>Paracoccaceae</taxon>
        <taxon>Paracoccus</taxon>
    </lineage>
</organism>
<dbReference type="InterPro" id="IPR011991">
    <property type="entry name" value="ArsR-like_HTH"/>
</dbReference>
<evidence type="ECO:0000313" key="6">
    <source>
        <dbReference type="Proteomes" id="UP001595721"/>
    </source>
</evidence>
<reference evidence="6" key="1">
    <citation type="journal article" date="2019" name="Int. J. Syst. Evol. Microbiol.">
        <title>The Global Catalogue of Microorganisms (GCM) 10K type strain sequencing project: providing services to taxonomists for standard genome sequencing and annotation.</title>
        <authorList>
            <consortium name="The Broad Institute Genomics Platform"/>
            <consortium name="The Broad Institute Genome Sequencing Center for Infectious Disease"/>
            <person name="Wu L."/>
            <person name="Ma J."/>
        </authorList>
    </citation>
    <scope>NUCLEOTIDE SEQUENCE [LARGE SCALE GENOMIC DNA]</scope>
    <source>
        <strain evidence="6">KCTC 42899</strain>
    </source>
</reference>
<keyword evidence="1" id="KW-0805">Transcription regulation</keyword>